<dbReference type="KEGG" id="vg:11266480"/>
<feature type="compositionally biased region" description="Basic and acidic residues" evidence="2">
    <location>
        <begin position="220"/>
        <end position="237"/>
    </location>
</feature>
<dbReference type="EMBL" id="KP343683">
    <property type="protein sequence ID" value="AJP55637.1"/>
    <property type="molecule type" value="Genomic_DNA"/>
</dbReference>
<feature type="region of interest" description="Disordered" evidence="2">
    <location>
        <begin position="1"/>
        <end position="21"/>
    </location>
</feature>
<dbReference type="EMBL" id="DQ657948">
    <property type="protein sequence ID" value="ABG42977.1"/>
    <property type="molecule type" value="Genomic_DNA"/>
</dbReference>
<dbReference type="OrthoDB" id="33849at10239"/>
<gene>
    <name evidence="6" type="ORF">CyHV3-GZ_ORF150R</name>
    <name evidence="5" type="ORF">CyHV3_ORF150</name>
</gene>
<evidence type="ECO:0000313" key="6">
    <source>
        <dbReference type="EMBL" id="AIC32505.1"/>
    </source>
</evidence>
<organism evidence="4 8">
    <name type="scientific">Cyprinid herpesvirus 3</name>
    <name type="common">CyHV-3</name>
    <dbReference type="NCBI Taxonomy" id="180230"/>
    <lineage>
        <taxon>Viruses</taxon>
        <taxon>Duplodnaviria</taxon>
        <taxon>Heunggongvirae</taxon>
        <taxon>Peploviricota</taxon>
        <taxon>Herviviricetes</taxon>
        <taxon>Herpesvirales</taxon>
        <taxon>Alloherpesviridae</taxon>
        <taxon>Cyvirus</taxon>
        <taxon>Cyvirus cyprinidallo3</taxon>
    </lineage>
</organism>
<name>A3QMW5_CYHV3</name>
<evidence type="ECO:0000259" key="3">
    <source>
        <dbReference type="PROSITE" id="PS50089"/>
    </source>
</evidence>
<dbReference type="InterPro" id="IPR013083">
    <property type="entry name" value="Znf_RING/FYVE/PHD"/>
</dbReference>
<feature type="compositionally biased region" description="Low complexity" evidence="2">
    <location>
        <begin position="204"/>
        <end position="215"/>
    </location>
</feature>
<dbReference type="GO" id="GO:0008270">
    <property type="term" value="F:zinc ion binding"/>
    <property type="evidence" value="ECO:0007669"/>
    <property type="project" value="UniProtKB-KW"/>
</dbReference>
<feature type="region of interest" description="Disordered" evidence="2">
    <location>
        <begin position="204"/>
        <end position="249"/>
    </location>
</feature>
<dbReference type="SMART" id="SM00184">
    <property type="entry name" value="RING"/>
    <property type="match status" value="1"/>
</dbReference>
<dbReference type="Proteomes" id="UP000128453">
    <property type="component" value="Segment"/>
</dbReference>
<reference evidence="9 10" key="4">
    <citation type="journal article" date="2009" name="J. Virol.">
        <title>The major portal of entry of koi herpesvirus in Cyprinus carpio is the skin.</title>
        <authorList>
            <person name="Costes B."/>
            <person name="Raj V.S."/>
            <person name="Michel B."/>
            <person name="Fournier G."/>
            <person name="Thirion M."/>
            <person name="Gillet L."/>
            <person name="Mast J."/>
            <person name="Lieffrig F."/>
            <person name="Bremont M."/>
            <person name="Vanderplasschen A."/>
        </authorList>
    </citation>
    <scope>NUCLEOTIDE SEQUENCE [LARGE SCALE GENOMIC DNA]</scope>
    <source>
        <strain evidence="7">FL</strain>
    </source>
</reference>
<dbReference type="RefSeq" id="YP_001096185.1">
    <property type="nucleotide sequence ID" value="NC_009127.1"/>
</dbReference>
<dbReference type="GeneID" id="11266480"/>
<evidence type="ECO:0000256" key="2">
    <source>
        <dbReference type="SAM" id="MobiDB-lite"/>
    </source>
</evidence>
<sequence length="628" mass="69549">MEESQEMDAQSSAPQSQDHSPLECPVCMETVSGPVGYPCGHTVCWTCHNSMDLERTHRAMRCPVCRTVVKQWTTVNRLLDQILRGEVLIEMRDGSPIAHVVDPHSNGASPLPWYSTAASQPNPSPPSPPSTQQGRINRMRVLTTTTDTRAEAGRTEVVSRERMDVVLGENGRIVSIAREVEREQHVVRPVPASVPVTVTVSTVPALSTPPTLTSSQRRRQHEERLLADQRERRDATRGETPAGTIDQHQLVRRQVELRQAAARRRQEERSVERREELELRARLLSVASGASAMSMSEGTDDMVGVSMLPRMRKLYAESMLPGHTHSGFPYYVEFDVRHCENWTVGCKTLNGDGAVMLCGTEAGLTCVTVCDGVQQLRYVLTVRRMPSVVGLMVTSGLRSLTFYDAETCERLHFGLVASSARATDENGLEVHAVVSDLETDDAVPENSLIPRKGMSHDYLYSTTMGGGGAAAVPTFRGNECVVVRGVGGVAFYMHPLARAQHRHSRDHMRGLLNPVLSEELYTTAYVELHVRMQKQWMFGTESYAFQAGSEPNCVVSPDGLLYPYPADLEVEQLGLYVNTRERMLCLYCVKPRLLCLVSYLMPATTHQRIAVGFASTLASNFAMILATP</sequence>
<evidence type="ECO:0000313" key="4">
    <source>
        <dbReference type="EMBL" id="ABC55093.1"/>
    </source>
</evidence>
<dbReference type="Pfam" id="PF13920">
    <property type="entry name" value="zf-C3HC4_3"/>
    <property type="match status" value="1"/>
</dbReference>
<protein>
    <submittedName>
        <fullName evidence="6">ORF150R</fullName>
    </submittedName>
    <submittedName>
        <fullName evidence="5">Protein ORF150</fullName>
    </submittedName>
</protein>
<reference evidence="9 10" key="3">
    <citation type="journal article" date="2008" name="J. Virol.">
        <title>Cloning of the koi herpesvirus genome as an infectious bacterial artificial chromosome demonstrates that disruption of the thymidine kinase locus induces partial attenuation in Cyprinus carpio koi.</title>
        <authorList>
            <person name="Costes B."/>
            <person name="Fournier G."/>
            <person name="Michel B."/>
            <person name="Delforge C."/>
            <person name="Raj V.S."/>
            <person name="Dewals B."/>
            <person name="Gillet L."/>
            <person name="Drion P."/>
            <person name="Body A."/>
            <person name="Schynts F."/>
            <person name="Lieffrig F."/>
            <person name="Vanderplasschen A."/>
        </authorList>
    </citation>
    <scope>NUCLEOTIDE SEQUENCE [LARGE SCALE GENOMIC DNA]</scope>
    <source>
        <strain evidence="7">FL</strain>
    </source>
</reference>
<accession>A3QMW5</accession>
<evidence type="ECO:0000313" key="5">
    <source>
        <dbReference type="EMBL" id="ABG42977.1"/>
    </source>
</evidence>
<dbReference type="InterPro" id="IPR001841">
    <property type="entry name" value="Znf_RING"/>
</dbReference>
<reference evidence="6 12" key="6">
    <citation type="journal article" date="2015" name="Vet. Microbiol.">
        <title>Whole-genome sequence of a novel Chinese cyprinid herpesvirus 3 isolate reveals the existence of a distinct European genotype in East Asia.</title>
        <authorList>
            <person name="Li W."/>
            <person name="Lee X."/>
            <person name="Weng S."/>
            <person name="He J."/>
            <person name="Dong C."/>
        </authorList>
    </citation>
    <scope>NUCLEOTIDE SEQUENCE [LARGE SCALE GENOMIC DNA]</scope>
    <source>
        <strain evidence="6">KHV-GZ11</strain>
    </source>
</reference>
<dbReference type="Proteomes" id="UP000160099">
    <property type="component" value="Segment"/>
</dbReference>
<dbReference type="PROSITE" id="PS50089">
    <property type="entry name" value="ZF_RING_2"/>
    <property type="match status" value="1"/>
</dbReference>
<dbReference type="Proteomes" id="UP000130752">
    <property type="component" value="Segment"/>
</dbReference>
<evidence type="ECO:0000313" key="9">
    <source>
        <dbReference type="Proteomes" id="UP000128453"/>
    </source>
</evidence>
<dbReference type="Proteomes" id="UP000156776">
    <property type="component" value="Segment"/>
</dbReference>
<evidence type="ECO:0000313" key="11">
    <source>
        <dbReference type="Proteomes" id="UP000156776"/>
    </source>
</evidence>
<keyword evidence="1" id="KW-0863">Zinc-finger</keyword>
<keyword evidence="11" id="KW-1185">Reference proteome</keyword>
<keyword evidence="1" id="KW-0862">Zinc</keyword>
<dbReference type="SUPFAM" id="SSF57850">
    <property type="entry name" value="RING/U-box"/>
    <property type="match status" value="1"/>
</dbReference>
<reference evidence="8 11" key="1">
    <citation type="journal article" date="2007" name="J. Virol.">
        <title>Genome sequences of three koi herpesvirus isolates representing the expanding distribution of an emerging disease threatening koi and common carp worldwide.</title>
        <authorList>
            <person name="Aoki T."/>
            <person name="Hirono I."/>
            <person name="Kurokawa K."/>
            <person name="Fukuda H."/>
            <person name="Nahary R."/>
            <person name="Eldar A."/>
            <person name="Davison A.J."/>
            <person name="Waltzek T.B."/>
            <person name="Bercovier H."/>
            <person name="Hedrick R.P."/>
        </authorList>
    </citation>
    <scope>NUCLEOTIDE SEQUENCE [LARGE SCALE GENOMIC DNA]</scope>
    <source>
        <strain evidence="4">KHV-I</strain>
        <strain evidence="5 11">KHV-U</strain>
    </source>
</reference>
<feature type="compositionally biased region" description="Polar residues" evidence="2">
    <location>
        <begin position="7"/>
        <end position="19"/>
    </location>
</feature>
<evidence type="ECO:0000313" key="8">
    <source>
        <dbReference type="Proteomes" id="UP000106924"/>
    </source>
</evidence>
<reference evidence="9 10" key="5">
    <citation type="journal article" date="2015" name="PLoS Pathog.">
        <title>Rational development of an attenuated recombinant cyprinid herpesvirus 3 vaccine using prokaryotic mutagenesis and in vivo bioluminescent imaging.</title>
        <authorList>
            <person name="Boutier M."/>
            <person name="Ronsmans M."/>
            <person name="Ouyang P."/>
            <person name="Fournier G."/>
            <person name="Reschner A."/>
            <person name="Rakus K."/>
            <person name="Wilkie G.S."/>
            <person name="Farnir F."/>
            <person name="Bayrou C."/>
            <person name="Lieffrig F."/>
            <person name="Li H."/>
            <person name="Desmecht D."/>
            <person name="Davison A.J."/>
            <person name="Vanderplasschen A."/>
        </authorList>
    </citation>
    <scope>NUCLEOTIDE SEQUENCE [LARGE SCALE GENOMIC DNA]</scope>
    <source>
        <strain evidence="7">FL</strain>
    </source>
</reference>
<dbReference type="EMBL" id="KP343684">
    <property type="protein sequence ID" value="AJP55792.1"/>
    <property type="molecule type" value="Genomic_DNA"/>
</dbReference>
<feature type="domain" description="RING-type" evidence="3">
    <location>
        <begin position="24"/>
        <end position="66"/>
    </location>
</feature>
<reference evidence="5" key="2">
    <citation type="submission" date="2007-03" db="EMBL/GenBank/DDBJ databases">
        <title>Comparative genomics of carp herpesviruses.</title>
        <authorList>
            <person name="Davison A.J."/>
            <person name="Kurobe T."/>
            <person name="Gatherer D."/>
            <person name="Cunningham C."/>
            <person name="Waltzek T.B."/>
            <person name="Korf I."/>
            <person name="Fukuda H."/>
            <person name="Hedrick R.P."/>
        </authorList>
    </citation>
    <scope>NUCLEOTIDE SEQUENCE</scope>
    <source>
        <strain evidence="5">KHV-U</strain>
    </source>
</reference>
<keyword evidence="1" id="KW-0479">Metal-binding</keyword>
<dbReference type="Proteomes" id="UP000106924">
    <property type="component" value="Segment"/>
</dbReference>
<dbReference type="EMBL" id="KJ627438">
    <property type="protein sequence ID" value="AIC32505.1"/>
    <property type="molecule type" value="Genomic_DNA"/>
</dbReference>
<proteinExistence type="predicted"/>
<dbReference type="EMBL" id="DQ177346">
    <property type="protein sequence ID" value="ABC55093.1"/>
    <property type="molecule type" value="Genomic_DNA"/>
</dbReference>
<evidence type="ECO:0000313" key="7">
    <source>
        <dbReference type="EMBL" id="AJP55637.1"/>
    </source>
</evidence>
<evidence type="ECO:0000313" key="10">
    <source>
        <dbReference type="Proteomes" id="UP000130752"/>
    </source>
</evidence>
<feature type="region of interest" description="Disordered" evidence="2">
    <location>
        <begin position="109"/>
        <end position="136"/>
    </location>
</feature>
<dbReference type="Gene3D" id="3.30.40.10">
    <property type="entry name" value="Zinc/RING finger domain, C3HC4 (zinc finger)"/>
    <property type="match status" value="1"/>
</dbReference>
<evidence type="ECO:0000256" key="1">
    <source>
        <dbReference type="PROSITE-ProRule" id="PRU00175"/>
    </source>
</evidence>
<evidence type="ECO:0000313" key="12">
    <source>
        <dbReference type="Proteomes" id="UP000160099"/>
    </source>
</evidence>